<keyword evidence="3" id="KW-1185">Reference proteome</keyword>
<dbReference type="Gene3D" id="1.25.40.20">
    <property type="entry name" value="Ankyrin repeat-containing domain"/>
    <property type="match status" value="1"/>
</dbReference>
<dbReference type="PANTHER" id="PTHR46586:SF3">
    <property type="entry name" value="ANKYRIN REPEAT-CONTAINING PROTEIN"/>
    <property type="match status" value="1"/>
</dbReference>
<gene>
    <name evidence="2" type="ORF">HKI87_01g05050</name>
</gene>
<accession>A0AAX4NYM4</accession>
<sequence>MKKRGAKSANKSAKRSRRSANRTALDRLRAELKEVEDEQREARKALEEAQKALEEAQKSIKELDKRKADLRAQEKKAMAAVQIEELDHSREANATRECFLTRLPRDLWDVVADKVDENDRAAFSMTCVLFREIQREKVEGKRWGPLTTNLDTSCTFTCSWFEFAAQLPGCVLKWLVKMAAKQNDPITLDLLKDLLAPSRLSVAEFQSEIAKGAAWGGHLNLLKNMDSAKELNIYDFELCRSAASGGDLATIKWLRSKGKHFDQFCVADAAGRGHLEAIKEMRRSKARGTDESARARWSEEAVEKAAEGGHLEVVQWLRRNGCPWDIMTCFCAAEGGHLDVLKWVRSQDPPCPWSRGTCEGAAEGGRLEVLKFLRAQHPPCPWSRGTCAAAARTGNLDVLKWARDQDPPCPWDGRTCAWAAEKGHLDVLKWSRSQDPPCPWDSRTCEEAAREGRLDVLKWARSQDPPCPWSRSNCRLEASMYGHQHVVDWIDQRGGESDDEEYRGFSDDDISFDSYGELRR</sequence>
<evidence type="ECO:0000313" key="3">
    <source>
        <dbReference type="Proteomes" id="UP001472866"/>
    </source>
</evidence>
<protein>
    <submittedName>
        <fullName evidence="2">Ankyrin repeat protein</fullName>
    </submittedName>
</protein>
<reference evidence="2 3" key="1">
    <citation type="submission" date="2024-03" db="EMBL/GenBank/DDBJ databases">
        <title>Complete genome sequence of the green alga Chloropicon roscoffensis RCC1871.</title>
        <authorList>
            <person name="Lemieux C."/>
            <person name="Pombert J.-F."/>
            <person name="Otis C."/>
            <person name="Turmel M."/>
        </authorList>
    </citation>
    <scope>NUCLEOTIDE SEQUENCE [LARGE SCALE GENOMIC DNA]</scope>
    <source>
        <strain evidence="2 3">RCC1871</strain>
    </source>
</reference>
<dbReference type="AlphaFoldDB" id="A0AAX4NYM4"/>
<dbReference type="EMBL" id="CP151501">
    <property type="protein sequence ID" value="WZN58980.1"/>
    <property type="molecule type" value="Genomic_DNA"/>
</dbReference>
<dbReference type="PANTHER" id="PTHR46586">
    <property type="entry name" value="ANKYRIN REPEAT-CONTAINING PROTEIN"/>
    <property type="match status" value="1"/>
</dbReference>
<dbReference type="SUPFAM" id="SSF48403">
    <property type="entry name" value="Ankyrin repeat"/>
    <property type="match status" value="1"/>
</dbReference>
<dbReference type="InterPro" id="IPR036770">
    <property type="entry name" value="Ankyrin_rpt-contain_sf"/>
</dbReference>
<dbReference type="Proteomes" id="UP001472866">
    <property type="component" value="Chromosome 01"/>
</dbReference>
<evidence type="ECO:0000313" key="2">
    <source>
        <dbReference type="EMBL" id="WZN58980.1"/>
    </source>
</evidence>
<feature type="compositionally biased region" description="Basic residues" evidence="1">
    <location>
        <begin position="1"/>
        <end position="20"/>
    </location>
</feature>
<feature type="compositionally biased region" description="Basic and acidic residues" evidence="1">
    <location>
        <begin position="24"/>
        <end position="33"/>
    </location>
</feature>
<evidence type="ECO:0000256" key="1">
    <source>
        <dbReference type="SAM" id="MobiDB-lite"/>
    </source>
</evidence>
<dbReference type="InterPro" id="IPR052050">
    <property type="entry name" value="SecEffector_AnkRepeat"/>
</dbReference>
<name>A0AAX4NYM4_9CHLO</name>
<organism evidence="2 3">
    <name type="scientific">Chloropicon roscoffensis</name>
    <dbReference type="NCBI Taxonomy" id="1461544"/>
    <lineage>
        <taxon>Eukaryota</taxon>
        <taxon>Viridiplantae</taxon>
        <taxon>Chlorophyta</taxon>
        <taxon>Chloropicophyceae</taxon>
        <taxon>Chloropicales</taxon>
        <taxon>Chloropicaceae</taxon>
        <taxon>Chloropicon</taxon>
    </lineage>
</organism>
<feature type="region of interest" description="Disordered" evidence="1">
    <location>
        <begin position="1"/>
        <end position="43"/>
    </location>
</feature>
<proteinExistence type="predicted"/>